<reference evidence="8 9" key="1">
    <citation type="submission" date="2021-02" db="EMBL/GenBank/DDBJ databases">
        <title>Alicyclobacillus curvatus sp. nov. and Alicyclobacillus mengziensis sp. nov., two acidophilic bacteria isolated from acid mine drainage.</title>
        <authorList>
            <person name="Huang Y."/>
        </authorList>
    </citation>
    <scope>NUCLEOTIDE SEQUENCE [LARGE SCALE GENOMIC DNA]</scope>
    <source>
        <strain evidence="8 9">S30H14</strain>
    </source>
</reference>
<evidence type="ECO:0000256" key="6">
    <source>
        <dbReference type="ARBA" id="ARBA00023229"/>
    </source>
</evidence>
<dbReference type="PANTHER" id="PTHR32125">
    <property type="entry name" value="2-C-METHYL-D-ERYTHRITOL 4-PHOSPHATE CYTIDYLYLTRANSFERASE, CHLOROPLASTIC"/>
    <property type="match status" value="1"/>
</dbReference>
<feature type="site" description="Transition state stabilizer" evidence="7">
    <location>
        <position position="19"/>
    </location>
</feature>
<name>A0A9X7W085_9BACL</name>
<proteinExistence type="inferred from homology"/>
<evidence type="ECO:0000256" key="2">
    <source>
        <dbReference type="ARBA" id="ARBA00004787"/>
    </source>
</evidence>
<dbReference type="PROSITE" id="PS01295">
    <property type="entry name" value="ISPD"/>
    <property type="match status" value="1"/>
</dbReference>
<comment type="catalytic activity">
    <reaction evidence="1 7">
        <text>2-C-methyl-D-erythritol 4-phosphate + CTP + H(+) = 4-CDP-2-C-methyl-D-erythritol + diphosphate</text>
        <dbReference type="Rhea" id="RHEA:13429"/>
        <dbReference type="ChEBI" id="CHEBI:15378"/>
        <dbReference type="ChEBI" id="CHEBI:33019"/>
        <dbReference type="ChEBI" id="CHEBI:37563"/>
        <dbReference type="ChEBI" id="CHEBI:57823"/>
        <dbReference type="ChEBI" id="CHEBI:58262"/>
        <dbReference type="EC" id="2.7.7.60"/>
    </reaction>
</comment>
<comment type="pathway">
    <text evidence="2 7">Isoprenoid biosynthesis; isopentenyl diphosphate biosynthesis via DXP pathway; isopentenyl diphosphate from 1-deoxy-D-xylulose 5-phosphate: step 2/6.</text>
</comment>
<dbReference type="CDD" id="cd02516">
    <property type="entry name" value="CDP-ME_synthetase"/>
    <property type="match status" value="1"/>
</dbReference>
<dbReference type="EMBL" id="CP071182">
    <property type="protein sequence ID" value="QSO47969.1"/>
    <property type="molecule type" value="Genomic_DNA"/>
</dbReference>
<dbReference type="GO" id="GO:0050518">
    <property type="term" value="F:2-C-methyl-D-erythritol 4-phosphate cytidylyltransferase activity"/>
    <property type="evidence" value="ECO:0007669"/>
    <property type="project" value="UniProtKB-UniRule"/>
</dbReference>
<sequence length="231" mass="25845">MVYGILLAAGSGSRFGQKKQYLKLAGVPVWRRALDALWEAGVERVWLVVPKDDLQAFEEYTDWGPRLTIVEGGPSRSESVQRGLRAIDDCIPPLLDRDCILIHDAARPFVHPSDVRKVFEEAKQAGGAILAAPCTDTVKQVSDGQAVLRTVPRTDLVLAQTPQVFWWQWVQAHYLHATVDELKRATDDASIMEQFGRTVKAVLGAYPNMKVTTQGDLEYAEWLASRRWGTE</sequence>
<dbReference type="Pfam" id="PF01128">
    <property type="entry name" value="IspD"/>
    <property type="match status" value="1"/>
</dbReference>
<dbReference type="InterPro" id="IPR018294">
    <property type="entry name" value="ISPD_synthase_CS"/>
</dbReference>
<feature type="site" description="Positions MEP for the nucleophilic attack" evidence="7">
    <location>
        <position position="153"/>
    </location>
</feature>
<dbReference type="InterPro" id="IPR034683">
    <property type="entry name" value="IspD/TarI"/>
</dbReference>
<gene>
    <name evidence="7 8" type="primary">ispD</name>
    <name evidence="8" type="ORF">JZ786_02760</name>
</gene>
<evidence type="ECO:0000313" key="9">
    <source>
        <dbReference type="Proteomes" id="UP000663505"/>
    </source>
</evidence>
<dbReference type="FunFam" id="3.90.550.10:FF:000003">
    <property type="entry name" value="2-C-methyl-D-erythritol 4-phosphate cytidylyltransferase"/>
    <property type="match status" value="1"/>
</dbReference>
<keyword evidence="9" id="KW-1185">Reference proteome</keyword>
<dbReference type="Proteomes" id="UP000663505">
    <property type="component" value="Chromosome"/>
</dbReference>
<dbReference type="GO" id="GO:0019288">
    <property type="term" value="P:isopentenyl diphosphate biosynthetic process, methylerythritol 4-phosphate pathway"/>
    <property type="evidence" value="ECO:0007669"/>
    <property type="project" value="UniProtKB-UniRule"/>
</dbReference>
<evidence type="ECO:0000313" key="8">
    <source>
        <dbReference type="EMBL" id="QSO47969.1"/>
    </source>
</evidence>
<dbReference type="AlphaFoldDB" id="A0A9X7W085"/>
<comment type="similarity">
    <text evidence="3 7">Belongs to the IspD/TarI cytidylyltransferase family. IspD subfamily.</text>
</comment>
<dbReference type="InterPro" id="IPR029044">
    <property type="entry name" value="Nucleotide-diphossugar_trans"/>
</dbReference>
<keyword evidence="6 7" id="KW-0414">Isoprene biosynthesis</keyword>
<protein>
    <recommendedName>
        <fullName evidence="7">2-C-methyl-D-erythritol 4-phosphate cytidylyltransferase</fullName>
        <ecNumber evidence="7">2.7.7.60</ecNumber>
    </recommendedName>
    <alternativeName>
        <fullName evidence="7">4-diphosphocytidyl-2C-methyl-D-erythritol synthase</fullName>
    </alternativeName>
    <alternativeName>
        <fullName evidence="7">MEP cytidylyltransferase</fullName>
        <shortName evidence="7">MCT</shortName>
    </alternativeName>
</protein>
<comment type="function">
    <text evidence="7">Catalyzes the formation of 4-diphosphocytidyl-2-C-methyl-D-erythritol from CTP and 2-C-methyl-D-erythritol 4-phosphate (MEP).</text>
</comment>
<dbReference type="Gene3D" id="3.90.550.10">
    <property type="entry name" value="Spore Coat Polysaccharide Biosynthesis Protein SpsA, Chain A"/>
    <property type="match status" value="1"/>
</dbReference>
<dbReference type="InterPro" id="IPR001228">
    <property type="entry name" value="IspD"/>
</dbReference>
<dbReference type="HAMAP" id="MF_00108">
    <property type="entry name" value="IspD"/>
    <property type="match status" value="1"/>
</dbReference>
<dbReference type="KEGG" id="afx:JZ786_02760"/>
<evidence type="ECO:0000256" key="1">
    <source>
        <dbReference type="ARBA" id="ARBA00001282"/>
    </source>
</evidence>
<dbReference type="InterPro" id="IPR050088">
    <property type="entry name" value="IspD/TarI_cytidylyltransf_bact"/>
</dbReference>
<dbReference type="SUPFAM" id="SSF53448">
    <property type="entry name" value="Nucleotide-diphospho-sugar transferases"/>
    <property type="match status" value="1"/>
</dbReference>
<evidence type="ECO:0000256" key="4">
    <source>
        <dbReference type="ARBA" id="ARBA00022679"/>
    </source>
</evidence>
<organism evidence="8 9">
    <name type="scientific">Alicyclobacillus mengziensis</name>
    <dbReference type="NCBI Taxonomy" id="2931921"/>
    <lineage>
        <taxon>Bacteria</taxon>
        <taxon>Bacillati</taxon>
        <taxon>Bacillota</taxon>
        <taxon>Bacilli</taxon>
        <taxon>Bacillales</taxon>
        <taxon>Alicyclobacillaceae</taxon>
        <taxon>Alicyclobacillus</taxon>
    </lineage>
</organism>
<dbReference type="RefSeq" id="WP_206657310.1">
    <property type="nucleotide sequence ID" value="NZ_CP071182.1"/>
</dbReference>
<evidence type="ECO:0000256" key="5">
    <source>
        <dbReference type="ARBA" id="ARBA00022695"/>
    </source>
</evidence>
<dbReference type="NCBIfam" id="TIGR00453">
    <property type="entry name" value="ispD"/>
    <property type="match status" value="1"/>
</dbReference>
<feature type="site" description="Positions MEP for the nucleophilic attack" evidence="7">
    <location>
        <position position="210"/>
    </location>
</feature>
<evidence type="ECO:0000256" key="7">
    <source>
        <dbReference type="HAMAP-Rule" id="MF_00108"/>
    </source>
</evidence>
<keyword evidence="5 7" id="KW-0548">Nucleotidyltransferase</keyword>
<accession>A0A9X7W085</accession>
<keyword evidence="4 7" id="KW-0808">Transferase</keyword>
<evidence type="ECO:0000256" key="3">
    <source>
        <dbReference type="ARBA" id="ARBA00009789"/>
    </source>
</evidence>
<dbReference type="EC" id="2.7.7.60" evidence="7"/>
<feature type="site" description="Transition state stabilizer" evidence="7">
    <location>
        <position position="14"/>
    </location>
</feature>
<dbReference type="PANTHER" id="PTHR32125:SF4">
    <property type="entry name" value="2-C-METHYL-D-ERYTHRITOL 4-PHOSPHATE CYTIDYLYLTRANSFERASE, CHLOROPLASTIC"/>
    <property type="match status" value="1"/>
</dbReference>